<evidence type="ECO:0000313" key="1">
    <source>
        <dbReference type="EMBL" id="QDT14772.1"/>
    </source>
</evidence>
<protein>
    <submittedName>
        <fullName evidence="1">Uncharacterized protein</fullName>
    </submittedName>
</protein>
<dbReference type="AlphaFoldDB" id="A0A517P5Y1"/>
<dbReference type="Proteomes" id="UP000318741">
    <property type="component" value="Chromosome"/>
</dbReference>
<sequence>MLQIADTKLPHTVLCYVAFRAAFHDTLEQIAVHDARDGDPHARFGFLTEVPFLRCVPAHVQLDLLAETWSRHAAHDPHEADLVDEAVLYAACETAGRLCAEEPETVARYLMGGPIDVTLAVDGLLADELRALHLNLAGEGDFLTVSQFEDLPPKEGRALKIKLGVDPERLDSLFEALGRWNLSAEFLGNLSGLMTGYEILSAVNVLGVK</sequence>
<proteinExistence type="predicted"/>
<gene>
    <name evidence="1" type="ORF">CA12_08510</name>
</gene>
<organism evidence="1 2">
    <name type="scientific">Alienimonas californiensis</name>
    <dbReference type="NCBI Taxonomy" id="2527989"/>
    <lineage>
        <taxon>Bacteria</taxon>
        <taxon>Pseudomonadati</taxon>
        <taxon>Planctomycetota</taxon>
        <taxon>Planctomycetia</taxon>
        <taxon>Planctomycetales</taxon>
        <taxon>Planctomycetaceae</taxon>
        <taxon>Alienimonas</taxon>
    </lineage>
</organism>
<dbReference type="EMBL" id="CP036265">
    <property type="protein sequence ID" value="QDT14772.1"/>
    <property type="molecule type" value="Genomic_DNA"/>
</dbReference>
<reference evidence="1 2" key="1">
    <citation type="submission" date="2019-02" db="EMBL/GenBank/DDBJ databases">
        <title>Deep-cultivation of Planctomycetes and their phenomic and genomic characterization uncovers novel biology.</title>
        <authorList>
            <person name="Wiegand S."/>
            <person name="Jogler M."/>
            <person name="Boedeker C."/>
            <person name="Pinto D."/>
            <person name="Vollmers J."/>
            <person name="Rivas-Marin E."/>
            <person name="Kohn T."/>
            <person name="Peeters S.H."/>
            <person name="Heuer A."/>
            <person name="Rast P."/>
            <person name="Oberbeckmann S."/>
            <person name="Bunk B."/>
            <person name="Jeske O."/>
            <person name="Meyerdierks A."/>
            <person name="Storesund J.E."/>
            <person name="Kallscheuer N."/>
            <person name="Luecker S."/>
            <person name="Lage O.M."/>
            <person name="Pohl T."/>
            <person name="Merkel B.J."/>
            <person name="Hornburger P."/>
            <person name="Mueller R.-W."/>
            <person name="Bruemmer F."/>
            <person name="Labrenz M."/>
            <person name="Spormann A.M."/>
            <person name="Op den Camp H."/>
            <person name="Overmann J."/>
            <person name="Amann R."/>
            <person name="Jetten M.S.M."/>
            <person name="Mascher T."/>
            <person name="Medema M.H."/>
            <person name="Devos D.P."/>
            <person name="Kaster A.-K."/>
            <person name="Ovreas L."/>
            <person name="Rohde M."/>
            <person name="Galperin M.Y."/>
            <person name="Jogler C."/>
        </authorList>
    </citation>
    <scope>NUCLEOTIDE SEQUENCE [LARGE SCALE GENOMIC DNA]</scope>
    <source>
        <strain evidence="1 2">CA12</strain>
    </source>
</reference>
<dbReference type="KEGG" id="acaf:CA12_08510"/>
<name>A0A517P5Y1_9PLAN</name>
<accession>A0A517P5Y1</accession>
<dbReference type="RefSeq" id="WP_145357630.1">
    <property type="nucleotide sequence ID" value="NZ_CP036265.1"/>
</dbReference>
<evidence type="ECO:0000313" key="2">
    <source>
        <dbReference type="Proteomes" id="UP000318741"/>
    </source>
</evidence>
<dbReference type="OrthoDB" id="211421at2"/>
<keyword evidence="2" id="KW-1185">Reference proteome</keyword>